<dbReference type="GO" id="GO:0140664">
    <property type="term" value="F:ATP-dependent DNA damage sensor activity"/>
    <property type="evidence" value="ECO:0007669"/>
    <property type="project" value="InterPro"/>
</dbReference>
<keyword evidence="9" id="KW-0255">Endonuclease</keyword>
<evidence type="ECO:0000256" key="4">
    <source>
        <dbReference type="ARBA" id="ARBA00022801"/>
    </source>
</evidence>
<dbReference type="GO" id="GO:0030983">
    <property type="term" value="F:mismatched DNA binding"/>
    <property type="evidence" value="ECO:0007669"/>
    <property type="project" value="InterPro"/>
</dbReference>
<keyword evidence="1" id="KW-0540">Nuclease</keyword>
<organism evidence="9 10">
    <name type="scientific">Zhenhengia yiwuensis</name>
    <dbReference type="NCBI Taxonomy" id="2763666"/>
    <lineage>
        <taxon>Bacteria</taxon>
        <taxon>Bacillati</taxon>
        <taxon>Bacillota</taxon>
        <taxon>Clostridia</taxon>
        <taxon>Lachnospirales</taxon>
        <taxon>Lachnospiraceae</taxon>
        <taxon>Zhenhengia</taxon>
    </lineage>
</organism>
<dbReference type="GO" id="GO:0005524">
    <property type="term" value="F:ATP binding"/>
    <property type="evidence" value="ECO:0007669"/>
    <property type="project" value="UniProtKB-KW"/>
</dbReference>
<dbReference type="InterPro" id="IPR005747">
    <property type="entry name" value="MutS2"/>
</dbReference>
<dbReference type="SMART" id="SM00534">
    <property type="entry name" value="MUTSac"/>
    <property type="match status" value="1"/>
</dbReference>
<evidence type="ECO:0000256" key="5">
    <source>
        <dbReference type="ARBA" id="ARBA00022840"/>
    </source>
</evidence>
<evidence type="ECO:0000256" key="1">
    <source>
        <dbReference type="ARBA" id="ARBA00022722"/>
    </source>
</evidence>
<evidence type="ECO:0000256" key="7">
    <source>
        <dbReference type="ARBA" id="ARBA00023125"/>
    </source>
</evidence>
<keyword evidence="6" id="KW-0694">RNA-binding</keyword>
<dbReference type="GO" id="GO:0004519">
    <property type="term" value="F:endonuclease activity"/>
    <property type="evidence" value="ECO:0007669"/>
    <property type="project" value="UniProtKB-KW"/>
</dbReference>
<keyword evidence="3" id="KW-0547">Nucleotide-binding</keyword>
<evidence type="ECO:0000256" key="6">
    <source>
        <dbReference type="ARBA" id="ARBA00022884"/>
    </source>
</evidence>
<proteinExistence type="predicted"/>
<sequence>MNEHVYEKLQYNTLKEIVKEYCVSKLGKSLIENLNPSGNKGVVCNRLLETTEARALLDYSGSVPIQGIVGIDDLVDKVEKDIILDGEQLTHFALFLRGCRKMKQYMRDKEGYAPTLQGYSMSLIEYRNIEEEIGQCIRNNRVCDEASKELKKIRKHIAITEGRIEERLDKFLKNSQNKLYIQDFFVTKRQGRLTVPIKAAYKNVVPGVIVESTAKTVFMEPSTVGKYTEELLTLQADEAVEEYKILTYLTGLIYENLEGLKLNVEVMGQFDMVFAKGKYSKAIEGRSPKVNDYGYINIVEGRHPLLPGKVVPLNFKMGKDFRSLIITGPNAGGKTIVLKTVGLLTLAMQSGFHIPVGEGTSLSVFDKVFADIGDDQSLENSLSTFSSHVKNLASIIRETNKSTLLLFDEIGSGTEPGEGAALAIAILEEVYQRGAITVATTHYNEIKNFSEQHPDFKNAAMQFNSETLEPLYKLVIDKVGESNALWISRKMGIEEGILKKAAKYMEDKHYNLDYVSSNKVRIGKQEVAKVKAKEVLWSKGDKVYLTNKEDYAIVYSEKDKYNNLTVFYKNELIEVNEKQVTLSIRAEELYPAGYDLDSLFTSYKDRKLEHDIERGSKKTLKKIRKYGIEELCK</sequence>
<keyword evidence="2" id="KW-0699">rRNA-binding</keyword>
<protein>
    <submittedName>
        <fullName evidence="9">Endonuclease MutS2</fullName>
    </submittedName>
</protein>
<dbReference type="GO" id="GO:0016887">
    <property type="term" value="F:ATP hydrolysis activity"/>
    <property type="evidence" value="ECO:0007669"/>
    <property type="project" value="InterPro"/>
</dbReference>
<dbReference type="InterPro" id="IPR036187">
    <property type="entry name" value="DNA_mismatch_repair_MutS_sf"/>
</dbReference>
<dbReference type="EMBL" id="JACRSY010000025">
    <property type="protein sequence ID" value="MBC8580685.1"/>
    <property type="molecule type" value="Genomic_DNA"/>
</dbReference>
<dbReference type="AlphaFoldDB" id="A0A926IAB7"/>
<dbReference type="PANTHER" id="PTHR48466">
    <property type="entry name" value="OS10G0509000 PROTEIN-RELATED"/>
    <property type="match status" value="1"/>
</dbReference>
<dbReference type="PANTHER" id="PTHR48466:SF2">
    <property type="entry name" value="OS10G0509000 PROTEIN"/>
    <property type="match status" value="1"/>
</dbReference>
<comment type="caution">
    <text evidence="9">The sequence shown here is derived from an EMBL/GenBank/DDBJ whole genome shotgun (WGS) entry which is preliminary data.</text>
</comment>
<reference evidence="9" key="1">
    <citation type="submission" date="2020-08" db="EMBL/GenBank/DDBJ databases">
        <title>Genome public.</title>
        <authorList>
            <person name="Liu C."/>
            <person name="Sun Q."/>
        </authorList>
    </citation>
    <scope>NUCLEOTIDE SEQUENCE</scope>
    <source>
        <strain evidence="9">NSJ-12</strain>
    </source>
</reference>
<dbReference type="InterPro" id="IPR000432">
    <property type="entry name" value="DNA_mismatch_repair_MutS_C"/>
</dbReference>
<feature type="domain" description="DNA mismatch repair proteins mutS family" evidence="8">
    <location>
        <begin position="403"/>
        <end position="419"/>
    </location>
</feature>
<dbReference type="SMART" id="SM00533">
    <property type="entry name" value="MUTSd"/>
    <property type="match status" value="1"/>
</dbReference>
<accession>A0A926IAB7</accession>
<dbReference type="SUPFAM" id="SSF52540">
    <property type="entry name" value="P-loop containing nucleoside triphosphate hydrolases"/>
    <property type="match status" value="1"/>
</dbReference>
<dbReference type="Gene3D" id="3.40.50.300">
    <property type="entry name" value="P-loop containing nucleotide triphosphate hydrolases"/>
    <property type="match status" value="1"/>
</dbReference>
<keyword evidence="5" id="KW-0067">ATP-binding</keyword>
<evidence type="ECO:0000313" key="9">
    <source>
        <dbReference type="EMBL" id="MBC8580685.1"/>
    </source>
</evidence>
<dbReference type="InterPro" id="IPR007696">
    <property type="entry name" value="DNA_mismatch_repair_MutS_core"/>
</dbReference>
<dbReference type="FunFam" id="3.40.50.300:FF:000830">
    <property type="entry name" value="Endonuclease MutS2"/>
    <property type="match status" value="1"/>
</dbReference>
<keyword evidence="10" id="KW-1185">Reference proteome</keyword>
<dbReference type="GO" id="GO:0019843">
    <property type="term" value="F:rRNA binding"/>
    <property type="evidence" value="ECO:0007669"/>
    <property type="project" value="UniProtKB-KW"/>
</dbReference>
<dbReference type="GO" id="GO:0045910">
    <property type="term" value="P:negative regulation of DNA recombination"/>
    <property type="evidence" value="ECO:0007669"/>
    <property type="project" value="InterPro"/>
</dbReference>
<name>A0A926IAB7_9FIRM</name>
<dbReference type="GO" id="GO:0006298">
    <property type="term" value="P:mismatch repair"/>
    <property type="evidence" value="ECO:0007669"/>
    <property type="project" value="InterPro"/>
</dbReference>
<evidence type="ECO:0000313" key="10">
    <source>
        <dbReference type="Proteomes" id="UP000655830"/>
    </source>
</evidence>
<dbReference type="Proteomes" id="UP000655830">
    <property type="component" value="Unassembled WGS sequence"/>
</dbReference>
<dbReference type="Pfam" id="PF00488">
    <property type="entry name" value="MutS_V"/>
    <property type="match status" value="1"/>
</dbReference>
<keyword evidence="4" id="KW-0378">Hydrolase</keyword>
<dbReference type="NCBIfam" id="TIGR01069">
    <property type="entry name" value="mutS2"/>
    <property type="match status" value="1"/>
</dbReference>
<evidence type="ECO:0000256" key="3">
    <source>
        <dbReference type="ARBA" id="ARBA00022741"/>
    </source>
</evidence>
<dbReference type="RefSeq" id="WP_249333406.1">
    <property type="nucleotide sequence ID" value="NZ_JACRSY010000025.1"/>
</dbReference>
<evidence type="ECO:0000259" key="8">
    <source>
        <dbReference type="PROSITE" id="PS00486"/>
    </source>
</evidence>
<dbReference type="PROSITE" id="PS00486">
    <property type="entry name" value="DNA_MISMATCH_REPAIR_2"/>
    <property type="match status" value="1"/>
</dbReference>
<keyword evidence="7" id="KW-0238">DNA-binding</keyword>
<dbReference type="InterPro" id="IPR045076">
    <property type="entry name" value="MutS"/>
</dbReference>
<dbReference type="PIRSF" id="PIRSF005814">
    <property type="entry name" value="MutS_YshD"/>
    <property type="match status" value="1"/>
</dbReference>
<gene>
    <name evidence="9" type="ORF">H8718_14275</name>
</gene>
<evidence type="ECO:0000256" key="2">
    <source>
        <dbReference type="ARBA" id="ARBA00022730"/>
    </source>
</evidence>
<dbReference type="SUPFAM" id="SSF48334">
    <property type="entry name" value="DNA repair protein MutS, domain III"/>
    <property type="match status" value="1"/>
</dbReference>
<dbReference type="InterPro" id="IPR027417">
    <property type="entry name" value="P-loop_NTPase"/>
</dbReference>